<dbReference type="OrthoDB" id="1712740at2759"/>
<reference evidence="1" key="1">
    <citation type="submission" date="2019-11" db="EMBL/GenBank/DDBJ databases">
        <authorList>
            <person name="Liu Y."/>
            <person name="Hou J."/>
            <person name="Li T.-Q."/>
            <person name="Guan C.-H."/>
            <person name="Wu X."/>
            <person name="Wu H.-Z."/>
            <person name="Ling F."/>
            <person name="Zhang R."/>
            <person name="Shi X.-G."/>
            <person name="Ren J.-P."/>
            <person name="Chen E.-F."/>
            <person name="Sun J.-M."/>
        </authorList>
    </citation>
    <scope>NUCLEOTIDE SEQUENCE</scope>
    <source>
        <strain evidence="1">Adult_tree_wgs_1</strain>
        <tissue evidence="1">Leaves</tissue>
    </source>
</reference>
<keyword evidence="2" id="KW-1185">Reference proteome</keyword>
<dbReference type="AlphaFoldDB" id="A0A834H9H4"/>
<dbReference type="Gene3D" id="3.40.395.10">
    <property type="entry name" value="Adenoviral Proteinase, Chain A"/>
    <property type="match status" value="1"/>
</dbReference>
<evidence type="ECO:0000313" key="1">
    <source>
        <dbReference type="EMBL" id="KAF7150301.1"/>
    </source>
</evidence>
<dbReference type="EMBL" id="WJXA01000002">
    <property type="protein sequence ID" value="KAF7150301.1"/>
    <property type="molecule type" value="Genomic_DNA"/>
</dbReference>
<dbReference type="Proteomes" id="UP000626092">
    <property type="component" value="Unassembled WGS sequence"/>
</dbReference>
<protein>
    <recommendedName>
        <fullName evidence="3">Ubiquitin-like protease family profile domain-containing protein</fullName>
    </recommendedName>
</protein>
<comment type="caution">
    <text evidence="1">The sequence shown here is derived from an EMBL/GenBank/DDBJ whole genome shotgun (WGS) entry which is preliminary data.</text>
</comment>
<sequence>MEKCGSQTGVAIDQQKLNMDEEVQVQEEVMENQRKVDGEGEQVEVQVHVDEGVVQECALTRPSKKRGNRTVKVSALFNVLKRTRLMDYPWKNWIIHHSDVLQQNNIFDCGFYTLRFMEHWTGGRMNAREQEANMGVDMRMRLLVRLYYLRTTRGEMMHYRSADKNYWVKRK</sequence>
<proteinExistence type="predicted"/>
<dbReference type="InterPro" id="IPR038765">
    <property type="entry name" value="Papain-like_cys_pep_sf"/>
</dbReference>
<dbReference type="SUPFAM" id="SSF54001">
    <property type="entry name" value="Cysteine proteinases"/>
    <property type="match status" value="1"/>
</dbReference>
<organism evidence="1 2">
    <name type="scientific">Rhododendron simsii</name>
    <name type="common">Sims's rhododendron</name>
    <dbReference type="NCBI Taxonomy" id="118357"/>
    <lineage>
        <taxon>Eukaryota</taxon>
        <taxon>Viridiplantae</taxon>
        <taxon>Streptophyta</taxon>
        <taxon>Embryophyta</taxon>
        <taxon>Tracheophyta</taxon>
        <taxon>Spermatophyta</taxon>
        <taxon>Magnoliopsida</taxon>
        <taxon>eudicotyledons</taxon>
        <taxon>Gunneridae</taxon>
        <taxon>Pentapetalae</taxon>
        <taxon>asterids</taxon>
        <taxon>Ericales</taxon>
        <taxon>Ericaceae</taxon>
        <taxon>Ericoideae</taxon>
        <taxon>Rhodoreae</taxon>
        <taxon>Rhododendron</taxon>
    </lineage>
</organism>
<gene>
    <name evidence="1" type="ORF">RHSIM_Rhsim02G0111500</name>
</gene>
<evidence type="ECO:0008006" key="3">
    <source>
        <dbReference type="Google" id="ProtNLM"/>
    </source>
</evidence>
<evidence type="ECO:0000313" key="2">
    <source>
        <dbReference type="Proteomes" id="UP000626092"/>
    </source>
</evidence>
<accession>A0A834H9H4</accession>
<name>A0A834H9H4_RHOSS</name>